<dbReference type="EMBL" id="CP016634">
    <property type="protein sequence ID" value="ANY85901.1"/>
    <property type="molecule type" value="Genomic_DNA"/>
</dbReference>
<accession>A0A1B2F0Y2</accession>
<gene>
    <name evidence="2" type="primary">wapA</name>
    <name evidence="2" type="ORF">IEC33019_0297</name>
</gene>
<dbReference type="PANTHER" id="PTHR32305">
    <property type="match status" value="1"/>
</dbReference>
<dbReference type="Gene3D" id="2.180.10.10">
    <property type="entry name" value="RHS repeat-associated core"/>
    <property type="match status" value="1"/>
</dbReference>
<reference evidence="2" key="1">
    <citation type="submission" date="2016-07" db="EMBL/GenBank/DDBJ databases">
        <title>New class B carbapenemase carried by novel plasmid in Pseudomonas putida enviromental strain in eastern Amazonia.</title>
        <authorList>
            <person name="Souza C.O."/>
            <person name="Lima K.V."/>
            <person name="Brasiliense D.M."/>
            <person name="Perez-Chaparro P.J."/>
            <person name="Mamizuka E.M."/>
            <person name="Lima M.O."/>
            <person name="Lima L.N."/>
            <person name="McCulloch J.A."/>
        </authorList>
    </citation>
    <scope>NUCLEOTIDE SEQUENCE [LARGE SCALE GENOMIC DNA]</scope>
    <source>
        <strain evidence="2">IEC33019</strain>
    </source>
</reference>
<dbReference type="RefSeq" id="WP_212632831.1">
    <property type="nucleotide sequence ID" value="NZ_CP016634.1"/>
</dbReference>
<sequence>MRDNRGLGIREIAYHRHPDTPTQLDERITRHQFNALEQLEYSIDPRLHERRLVDATTQPNNRFQTSLVGEILRIESVDAGNTLSLNDVQGRPCLSIGATGALHRWHYEDASLAGRLLHVTEQIAEAPPRITERLVWGGNTQEAKNQNLAGQCVRHYDTAGCRQTDSVGVTATVLSSTQKLLVVGTEADWQGQDESAWDRLLAPYTFTTSFRIDATGASIEQRDALGHVQRQSYDIAGMLSSTRLIMKGGTTHVILKSVTYSASGQKLREEQGNGVITTYTYEQRTQRLLGSKIERRAGRSEAKVLQDIRYEYDPVGNILSVHNDAEATRFWRNQKVVPVNRYEYDSLYQLITASGREMAEMPRQGTRPPSPTIPLPTNDGAYTNYTRRYQYDRAGNLTRISHSAPTSNNSYTLDMTVSNRSNRAVLHTLTQDPAKVDALFDAAGNQLQLQPGQALHWTPRGQLDKVVPQAGDESAVDQESYRYGADGQRIAKYNAQQAGAQTGYVLYLPGLEVRARFRDDAIKELLHVITVGAAGNAQARLLHWETGTPPGVSNDSLRYSYSNLINSVGLELDSEGQIISHEEYYPYGGSAVWAARNQTEADYKTVRYSGKERDATGLYYYGYRYYQPWVGRWLSADPAGAIDGINLYRMVRNNPVTLEDGMGLSSKGVYYEYAALKAAPQEIQNTRMEVEAFLQSKRGSAALYVAGGTVREGIGVLAGIGGGVLGSVVPVAGTFAGAYVAKKAVEKALPEFHAVPDTDMAKRLEKKSKGGISHKIKVFREENINLEKIGEKAVDVTANNLVNGVLEAADQAPLPLSVPFSSMYKGTKELLKSKNTSKVDLLQQLAADIETTEALLNGFKATIDAEFGKLSVKREHIDPVLGRSGFLEYCVRSKNHPALENHWIRETVYRKAYDAAMTGLNGLKALVARYKPAAQ</sequence>
<protein>
    <submittedName>
        <fullName evidence="2">tRNA(Glu)-specific nuclease WapA</fullName>
    </submittedName>
</protein>
<name>A0A1B2F0Y2_PSEPU</name>
<dbReference type="InterPro" id="IPR041508">
    <property type="entry name" value="TcC-like_repeat"/>
</dbReference>
<dbReference type="Pfam" id="PF18807">
    <property type="entry name" value="TTc_toxin_rep"/>
    <property type="match status" value="1"/>
</dbReference>
<evidence type="ECO:0000256" key="1">
    <source>
        <dbReference type="SAM" id="MobiDB-lite"/>
    </source>
</evidence>
<dbReference type="AlphaFoldDB" id="A0A1B2F0Y2"/>
<dbReference type="NCBIfam" id="TIGR03696">
    <property type="entry name" value="Rhs_assc_core"/>
    <property type="match status" value="1"/>
</dbReference>
<feature type="region of interest" description="Disordered" evidence="1">
    <location>
        <begin position="359"/>
        <end position="381"/>
    </location>
</feature>
<dbReference type="PANTHER" id="PTHR32305:SF15">
    <property type="entry name" value="PROTEIN RHSA-RELATED"/>
    <property type="match status" value="1"/>
</dbReference>
<organism evidence="2">
    <name type="scientific">Pseudomonas putida</name>
    <name type="common">Arthrobacter siderocapsulatus</name>
    <dbReference type="NCBI Taxonomy" id="303"/>
    <lineage>
        <taxon>Bacteria</taxon>
        <taxon>Pseudomonadati</taxon>
        <taxon>Pseudomonadota</taxon>
        <taxon>Gammaproteobacteria</taxon>
        <taxon>Pseudomonadales</taxon>
        <taxon>Pseudomonadaceae</taxon>
        <taxon>Pseudomonas</taxon>
    </lineage>
</organism>
<proteinExistence type="predicted"/>
<dbReference type="InterPro" id="IPR022385">
    <property type="entry name" value="Rhs_assc_core"/>
</dbReference>
<dbReference type="InterPro" id="IPR050708">
    <property type="entry name" value="T6SS_VgrG/RHS"/>
</dbReference>
<evidence type="ECO:0000313" key="2">
    <source>
        <dbReference type="EMBL" id="ANY85901.1"/>
    </source>
</evidence>